<keyword evidence="1" id="KW-0472">Membrane</keyword>
<accession>E4NCH1</accession>
<keyword evidence="3" id="KW-1185">Reference proteome</keyword>
<feature type="transmembrane region" description="Helical" evidence="1">
    <location>
        <begin position="7"/>
        <end position="27"/>
    </location>
</feature>
<evidence type="ECO:0000256" key="1">
    <source>
        <dbReference type="SAM" id="Phobius"/>
    </source>
</evidence>
<dbReference type="HOGENOM" id="CLU_2649633_0_0_11"/>
<dbReference type="EMBL" id="AP010968">
    <property type="protein sequence ID" value="BAJ28902.1"/>
    <property type="molecule type" value="Genomic_DNA"/>
</dbReference>
<keyword evidence="1" id="KW-1133">Transmembrane helix</keyword>
<gene>
    <name evidence="2" type="ordered locus">KSE_30920</name>
</gene>
<keyword evidence="1" id="KW-0812">Transmembrane</keyword>
<dbReference type="STRING" id="452652.KSE_30920"/>
<feature type="transmembrane region" description="Helical" evidence="1">
    <location>
        <begin position="39"/>
        <end position="60"/>
    </location>
</feature>
<dbReference type="Proteomes" id="UP000007076">
    <property type="component" value="Chromosome"/>
</dbReference>
<dbReference type="PATRIC" id="fig|452652.3.peg.3103"/>
<evidence type="ECO:0000313" key="3">
    <source>
        <dbReference type="Proteomes" id="UP000007076"/>
    </source>
</evidence>
<dbReference type="AlphaFoldDB" id="E4NCH1"/>
<dbReference type="KEGG" id="ksk:KSE_30920"/>
<name>E4NCH1_KITSK</name>
<organism evidence="2 3">
    <name type="scientific">Kitasatospora setae (strain ATCC 33774 / DSM 43861 / JCM 3304 / KCC A-0304 / NBRC 14216 / KM-6054)</name>
    <name type="common">Streptomyces setae</name>
    <dbReference type="NCBI Taxonomy" id="452652"/>
    <lineage>
        <taxon>Bacteria</taxon>
        <taxon>Bacillati</taxon>
        <taxon>Actinomycetota</taxon>
        <taxon>Actinomycetes</taxon>
        <taxon>Kitasatosporales</taxon>
        <taxon>Streptomycetaceae</taxon>
        <taxon>Kitasatospora</taxon>
    </lineage>
</organism>
<reference evidence="2 3" key="1">
    <citation type="journal article" date="2010" name="DNA Res.">
        <title>Genome sequence of Kitasatospora setae NBRC 14216T: an evolutionary snapshot of the family Streptomycetaceae.</title>
        <authorList>
            <person name="Ichikawa N."/>
            <person name="Oguchi A."/>
            <person name="Ikeda H."/>
            <person name="Ishikawa J."/>
            <person name="Kitani S."/>
            <person name="Watanabe Y."/>
            <person name="Nakamura S."/>
            <person name="Katano Y."/>
            <person name="Kishi E."/>
            <person name="Sasagawa M."/>
            <person name="Ankai A."/>
            <person name="Fukui S."/>
            <person name="Hashimoto Y."/>
            <person name="Kamata S."/>
            <person name="Otoguro M."/>
            <person name="Tanikawa S."/>
            <person name="Nihira T."/>
            <person name="Horinouchi S."/>
            <person name="Ohnishi Y."/>
            <person name="Hayakawa M."/>
            <person name="Kuzuyama T."/>
            <person name="Arisawa A."/>
            <person name="Nomoto F."/>
            <person name="Miura H."/>
            <person name="Takahashi Y."/>
            <person name="Fujita N."/>
        </authorList>
    </citation>
    <scope>NUCLEOTIDE SEQUENCE [LARGE SCALE GENOMIC DNA]</scope>
    <source>
        <strain evidence="3">ATCC 33774 / DSM 43861 / JCM 3304 / KCC A-0304 / NBRC 14216 / KM-6054</strain>
    </source>
</reference>
<sequence length="77" mass="8215">MMRKHRFDVYALVAGGLFSALAVLYLVASLNDREVNSRFVLPLTFIVLGAGGLAGALVAASRRGRGGARDDGHRLDD</sequence>
<proteinExistence type="predicted"/>
<protein>
    <submittedName>
        <fullName evidence="2">Uncharacterized protein</fullName>
    </submittedName>
</protein>
<dbReference type="eggNOG" id="ENOG5032066">
    <property type="taxonomic scope" value="Bacteria"/>
</dbReference>
<evidence type="ECO:0000313" key="2">
    <source>
        <dbReference type="EMBL" id="BAJ28902.1"/>
    </source>
</evidence>